<comment type="caution">
    <text evidence="14">The sequence shown here is derived from an EMBL/GenBank/DDBJ whole genome shotgun (WGS) entry which is preliminary data.</text>
</comment>
<dbReference type="NCBIfam" id="NF002826">
    <property type="entry name" value="PRK03001.1"/>
    <property type="match status" value="1"/>
</dbReference>
<keyword evidence="7 12" id="KW-0378">Hydrolase</keyword>
<feature type="active site" evidence="12">
    <location>
        <position position="152"/>
    </location>
</feature>
<evidence type="ECO:0000313" key="15">
    <source>
        <dbReference type="Proteomes" id="UP000672934"/>
    </source>
</evidence>
<evidence type="ECO:0000256" key="12">
    <source>
        <dbReference type="HAMAP-Rule" id="MF_00188"/>
    </source>
</evidence>
<evidence type="ECO:0000256" key="1">
    <source>
        <dbReference type="ARBA" id="ARBA00004651"/>
    </source>
</evidence>
<keyword evidence="10 12" id="KW-0482">Metalloprotease</keyword>
<dbReference type="CDD" id="cd07336">
    <property type="entry name" value="M48B_HtpX_like"/>
    <property type="match status" value="1"/>
</dbReference>
<feature type="binding site" evidence="12">
    <location>
        <position position="222"/>
    </location>
    <ligand>
        <name>Zn(2+)</name>
        <dbReference type="ChEBI" id="CHEBI:29105"/>
        <note>catalytic</note>
    </ligand>
</feature>
<evidence type="ECO:0000256" key="10">
    <source>
        <dbReference type="ARBA" id="ARBA00023049"/>
    </source>
</evidence>
<comment type="cofactor">
    <cofactor evidence="12">
        <name>Zn(2+)</name>
        <dbReference type="ChEBI" id="CHEBI:29105"/>
    </cofactor>
    <text evidence="12">Binds 1 zinc ion per subunit.</text>
</comment>
<keyword evidence="11 12" id="KW-0472">Membrane</keyword>
<evidence type="ECO:0000256" key="4">
    <source>
        <dbReference type="ARBA" id="ARBA00022670"/>
    </source>
</evidence>
<keyword evidence="5 12" id="KW-0812">Transmembrane</keyword>
<feature type="transmembrane region" description="Helical" evidence="12">
    <location>
        <begin position="51"/>
        <end position="68"/>
    </location>
</feature>
<dbReference type="PANTHER" id="PTHR43221:SF1">
    <property type="entry name" value="PROTEASE HTPX"/>
    <property type="match status" value="1"/>
</dbReference>
<dbReference type="InterPro" id="IPR022919">
    <property type="entry name" value="Pept_M48_protease_HtpX"/>
</dbReference>
<dbReference type="GO" id="GO:0004222">
    <property type="term" value="F:metalloendopeptidase activity"/>
    <property type="evidence" value="ECO:0007669"/>
    <property type="project" value="UniProtKB-UniRule"/>
</dbReference>
<dbReference type="Gene3D" id="3.30.2010.10">
    <property type="entry name" value="Metalloproteases ('zincins'), catalytic domain"/>
    <property type="match status" value="1"/>
</dbReference>
<dbReference type="GO" id="GO:0006508">
    <property type="term" value="P:proteolysis"/>
    <property type="evidence" value="ECO:0007669"/>
    <property type="project" value="UniProtKB-KW"/>
</dbReference>
<reference evidence="14" key="1">
    <citation type="submission" date="2021-03" db="EMBL/GenBank/DDBJ databases">
        <authorList>
            <person name="Peeters C."/>
        </authorList>
    </citation>
    <scope>NUCLEOTIDE SEQUENCE</scope>
    <source>
        <strain evidence="14">LMG 31506</strain>
    </source>
</reference>
<evidence type="ECO:0000256" key="8">
    <source>
        <dbReference type="ARBA" id="ARBA00022833"/>
    </source>
</evidence>
<keyword evidence="8 12" id="KW-0862">Zinc</keyword>
<keyword evidence="15" id="KW-1185">Reference proteome</keyword>
<keyword evidence="6 12" id="KW-0479">Metal-binding</keyword>
<comment type="subcellular location">
    <subcellularLocation>
        <location evidence="1 12">Cell membrane</location>
        <topology evidence="1 12">Multi-pass membrane protein</topology>
    </subcellularLocation>
</comment>
<evidence type="ECO:0000259" key="13">
    <source>
        <dbReference type="Pfam" id="PF01435"/>
    </source>
</evidence>
<feature type="transmembrane region" description="Helical" evidence="12">
    <location>
        <begin position="21"/>
        <end position="45"/>
    </location>
</feature>
<evidence type="ECO:0000256" key="9">
    <source>
        <dbReference type="ARBA" id="ARBA00022989"/>
    </source>
</evidence>
<keyword evidence="4 12" id="KW-0645">Protease</keyword>
<dbReference type="Pfam" id="PF01435">
    <property type="entry name" value="Peptidase_M48"/>
    <property type="match status" value="1"/>
</dbReference>
<gene>
    <name evidence="14" type="primary">htpX_1</name>
    <name evidence="12" type="synonym">htpX</name>
    <name evidence="14" type="ORF">LMG31506_01030</name>
</gene>
<evidence type="ECO:0000313" key="14">
    <source>
        <dbReference type="EMBL" id="CAG2132453.1"/>
    </source>
</evidence>
<evidence type="ECO:0000256" key="7">
    <source>
        <dbReference type="ARBA" id="ARBA00022801"/>
    </source>
</evidence>
<dbReference type="GO" id="GO:0005886">
    <property type="term" value="C:plasma membrane"/>
    <property type="evidence" value="ECO:0007669"/>
    <property type="project" value="UniProtKB-SubCell"/>
</dbReference>
<feature type="binding site" evidence="12">
    <location>
        <position position="151"/>
    </location>
    <ligand>
        <name>Zn(2+)</name>
        <dbReference type="ChEBI" id="CHEBI:29105"/>
        <note>catalytic</note>
    </ligand>
</feature>
<dbReference type="PANTHER" id="PTHR43221">
    <property type="entry name" value="PROTEASE HTPX"/>
    <property type="match status" value="1"/>
</dbReference>
<dbReference type="InterPro" id="IPR001915">
    <property type="entry name" value="Peptidase_M48"/>
</dbReference>
<feature type="transmembrane region" description="Helical" evidence="12">
    <location>
        <begin position="161"/>
        <end position="185"/>
    </location>
</feature>
<evidence type="ECO:0000256" key="2">
    <source>
        <dbReference type="ARBA" id="ARBA00009779"/>
    </source>
</evidence>
<protein>
    <recommendedName>
        <fullName evidence="12">Protease HtpX homolog</fullName>
        <ecNumber evidence="12">3.4.24.-</ecNumber>
    </recommendedName>
</protein>
<keyword evidence="9 12" id="KW-1133">Transmembrane helix</keyword>
<feature type="binding site" evidence="12">
    <location>
        <position position="155"/>
    </location>
    <ligand>
        <name>Zn(2+)</name>
        <dbReference type="ChEBI" id="CHEBI:29105"/>
        <note>catalytic</note>
    </ligand>
</feature>
<evidence type="ECO:0000256" key="11">
    <source>
        <dbReference type="ARBA" id="ARBA00023136"/>
    </source>
</evidence>
<dbReference type="GO" id="GO:0008270">
    <property type="term" value="F:zinc ion binding"/>
    <property type="evidence" value="ECO:0007669"/>
    <property type="project" value="UniProtKB-UniRule"/>
</dbReference>
<dbReference type="EMBL" id="CAJPUY010000003">
    <property type="protein sequence ID" value="CAG2132453.1"/>
    <property type="molecule type" value="Genomic_DNA"/>
</dbReference>
<dbReference type="AlphaFoldDB" id="A0A916IQQ3"/>
<proteinExistence type="inferred from homology"/>
<evidence type="ECO:0000256" key="5">
    <source>
        <dbReference type="ARBA" id="ARBA00022692"/>
    </source>
</evidence>
<feature type="domain" description="Peptidase M48" evidence="13">
    <location>
        <begin position="93"/>
        <end position="298"/>
    </location>
</feature>
<dbReference type="InterPro" id="IPR050083">
    <property type="entry name" value="HtpX_protease"/>
</dbReference>
<evidence type="ECO:0000256" key="6">
    <source>
        <dbReference type="ARBA" id="ARBA00022723"/>
    </source>
</evidence>
<organism evidence="14 15">
    <name type="scientific">Cupriavidus yeoncheonensis</name>
    <dbReference type="NCBI Taxonomy" id="1462994"/>
    <lineage>
        <taxon>Bacteria</taxon>
        <taxon>Pseudomonadati</taxon>
        <taxon>Pseudomonadota</taxon>
        <taxon>Betaproteobacteria</taxon>
        <taxon>Burkholderiales</taxon>
        <taxon>Burkholderiaceae</taxon>
        <taxon>Cupriavidus</taxon>
    </lineage>
</organism>
<name>A0A916IQQ3_9BURK</name>
<sequence>MFSAPRIGGGARNDYTEITSMFNWVKTFMLMAAITALFIVIGGMIGGRNGMMFALLMALGMNFFSYWFSDKMVLRMYNAQEVDAGSAPQFYGMVQELSQRAGLPMPRVYLINEDAPNAFATGRSPEHAAVAATTGILRVLSERELRGVMAHELAHVRHRDILTSTIAATMAGAISALANMAMFFGGRDENGNRSNPIASIAVAILAPLAASLIQMAISRAREFEADRGGAEISGDPQALASALDKIHRYAQGIPFQAAEEHPATAQMMIMNPLSGGGIANLFSTHPATEERIARLMQMAQTGTYPA</sequence>
<keyword evidence="3 12" id="KW-1003">Cell membrane</keyword>
<evidence type="ECO:0000256" key="3">
    <source>
        <dbReference type="ARBA" id="ARBA00022475"/>
    </source>
</evidence>
<comment type="similarity">
    <text evidence="2 12">Belongs to the peptidase M48B family.</text>
</comment>
<dbReference type="EC" id="3.4.24.-" evidence="12"/>
<dbReference type="HAMAP" id="MF_00188">
    <property type="entry name" value="Pept_M48_protease_HtpX"/>
    <property type="match status" value="1"/>
</dbReference>
<accession>A0A916IQQ3</accession>
<dbReference type="Proteomes" id="UP000672934">
    <property type="component" value="Unassembled WGS sequence"/>
</dbReference>
<dbReference type="NCBIfam" id="NF002363">
    <property type="entry name" value="PRK01345.1"/>
    <property type="match status" value="1"/>
</dbReference>
<feature type="transmembrane region" description="Helical" evidence="12">
    <location>
        <begin position="197"/>
        <end position="217"/>
    </location>
</feature>